<reference evidence="1 2" key="1">
    <citation type="journal article" date="2022" name="Front. Cell. Infect. Microbiol.">
        <title>The Genomes of Two Strains of Taenia crassiceps the Animal Model for the Study of Human Cysticercosis.</title>
        <authorList>
            <person name="Bobes R.J."/>
            <person name="Estrada K."/>
            <person name="Rios-Valencia D.G."/>
            <person name="Calderon-Gallegos A."/>
            <person name="de la Torre P."/>
            <person name="Carrero J.C."/>
            <person name="Sanchez-Flores A."/>
            <person name="Laclette J.P."/>
        </authorList>
    </citation>
    <scope>NUCLEOTIDE SEQUENCE [LARGE SCALE GENOMIC DNA]</scope>
    <source>
        <strain evidence="1">WFUcys</strain>
    </source>
</reference>
<sequence length="72" mass="7735">MRSAFEFSASSPFNWLELRVTHFQGLSDQENSAGMASRAIVLREAASATWSTVCPGLLANSNESNSIHSSSS</sequence>
<organism evidence="1 2">
    <name type="scientific">Taenia crassiceps</name>
    <dbReference type="NCBI Taxonomy" id="6207"/>
    <lineage>
        <taxon>Eukaryota</taxon>
        <taxon>Metazoa</taxon>
        <taxon>Spiralia</taxon>
        <taxon>Lophotrochozoa</taxon>
        <taxon>Platyhelminthes</taxon>
        <taxon>Cestoda</taxon>
        <taxon>Eucestoda</taxon>
        <taxon>Cyclophyllidea</taxon>
        <taxon>Taeniidae</taxon>
        <taxon>Taenia</taxon>
    </lineage>
</organism>
<evidence type="ECO:0000313" key="2">
    <source>
        <dbReference type="Proteomes" id="UP001651158"/>
    </source>
</evidence>
<accession>A0ABR4QI27</accession>
<keyword evidence="2" id="KW-1185">Reference proteome</keyword>
<name>A0ABR4QI27_9CEST</name>
<proteinExistence type="predicted"/>
<dbReference type="EMBL" id="JAKROA010000003">
    <property type="protein sequence ID" value="KAL5109060.1"/>
    <property type="molecule type" value="Genomic_DNA"/>
</dbReference>
<comment type="caution">
    <text evidence="1">The sequence shown here is derived from an EMBL/GenBank/DDBJ whole genome shotgun (WGS) entry which is preliminary data.</text>
</comment>
<evidence type="ECO:0000313" key="1">
    <source>
        <dbReference type="EMBL" id="KAL5109060.1"/>
    </source>
</evidence>
<dbReference type="Proteomes" id="UP001651158">
    <property type="component" value="Unassembled WGS sequence"/>
</dbReference>
<protein>
    <submittedName>
        <fullName evidence="1">Uncharacterized protein</fullName>
    </submittedName>
</protein>
<gene>
    <name evidence="1" type="ORF">TcWFU_006290</name>
</gene>